<dbReference type="PANTHER" id="PTHR36503">
    <property type="entry name" value="BLR2520 PROTEIN"/>
    <property type="match status" value="1"/>
</dbReference>
<protein>
    <recommendedName>
        <fullName evidence="1">VOC domain-containing protein</fullName>
    </recommendedName>
</protein>
<dbReference type="InterPro" id="IPR029068">
    <property type="entry name" value="Glyas_Bleomycin-R_OHBP_Dase"/>
</dbReference>
<dbReference type="STRING" id="1179773.BN6_08200"/>
<dbReference type="InterPro" id="IPR004360">
    <property type="entry name" value="Glyas_Fos-R_dOase_dom"/>
</dbReference>
<dbReference type="AlphaFoldDB" id="K0JTL1"/>
<dbReference type="KEGG" id="sesp:BN6_08200"/>
<dbReference type="Gene3D" id="3.10.180.10">
    <property type="entry name" value="2,3-Dihydroxybiphenyl 1,2-Dioxygenase, domain 1"/>
    <property type="match status" value="1"/>
</dbReference>
<dbReference type="InterPro" id="IPR037523">
    <property type="entry name" value="VOC_core"/>
</dbReference>
<dbReference type="SUPFAM" id="SSF54593">
    <property type="entry name" value="Glyoxalase/Bleomycin resistance protein/Dihydroxybiphenyl dioxygenase"/>
    <property type="match status" value="1"/>
</dbReference>
<accession>K0JTL1</accession>
<feature type="domain" description="VOC" evidence="1">
    <location>
        <begin position="14"/>
        <end position="140"/>
    </location>
</feature>
<dbReference type="Pfam" id="PF00903">
    <property type="entry name" value="Glyoxalase"/>
    <property type="match status" value="1"/>
</dbReference>
<organism evidence="2 3">
    <name type="scientific">Saccharothrix espanaensis (strain ATCC 51144 / DSM 44229 / JCM 9112 / NBRC 15066 / NRRL 15764)</name>
    <dbReference type="NCBI Taxonomy" id="1179773"/>
    <lineage>
        <taxon>Bacteria</taxon>
        <taxon>Bacillati</taxon>
        <taxon>Actinomycetota</taxon>
        <taxon>Actinomycetes</taxon>
        <taxon>Pseudonocardiales</taxon>
        <taxon>Pseudonocardiaceae</taxon>
        <taxon>Saccharothrix</taxon>
    </lineage>
</organism>
<dbReference type="eggNOG" id="COG0346">
    <property type="taxonomic scope" value="Bacteria"/>
</dbReference>
<dbReference type="BioCyc" id="SESP1179773:BN6_RS04045-MONOMER"/>
<gene>
    <name evidence="2" type="ordered locus">BN6_08200</name>
</gene>
<proteinExistence type="predicted"/>
<sequence length="142" mass="15101">MRRACVLECSMAYRSAFPMLVCDDLARSLAFYRDALGFVVTYRFPAEGDAAYVAVELPDGSKLGLGQVAPDGKGVHGRPQRPVSGHGFELCVYHDDVDAAVAELAGLGHPVLLPPADTPWGERMAFVADPDGNPVMVTAQPG</sequence>
<evidence type="ECO:0000313" key="3">
    <source>
        <dbReference type="Proteomes" id="UP000006281"/>
    </source>
</evidence>
<reference evidence="2 3" key="1">
    <citation type="journal article" date="2012" name="BMC Genomics">
        <title>Complete genome sequence of Saccharothrix espanaensis DSM 44229T and comparison to the other completely sequenced Pseudonocardiaceae.</title>
        <authorList>
            <person name="Strobel T."/>
            <person name="Al-Dilaimi A."/>
            <person name="Blom J."/>
            <person name="Gessner A."/>
            <person name="Kalinowski J."/>
            <person name="Luzhetska M."/>
            <person name="Puhler A."/>
            <person name="Szczepanowski R."/>
            <person name="Bechthold A."/>
            <person name="Ruckert C."/>
        </authorList>
    </citation>
    <scope>NUCLEOTIDE SEQUENCE [LARGE SCALE GENOMIC DNA]</scope>
    <source>
        <strain evidence="3">ATCC 51144 / DSM 44229 / JCM 9112 / NBRC 15066 / NRRL 15764</strain>
    </source>
</reference>
<dbReference type="PANTHER" id="PTHR36503:SF3">
    <property type="entry name" value="BLR0126 PROTEIN"/>
    <property type="match status" value="1"/>
</dbReference>
<keyword evidence="3" id="KW-1185">Reference proteome</keyword>
<evidence type="ECO:0000259" key="1">
    <source>
        <dbReference type="PROSITE" id="PS51819"/>
    </source>
</evidence>
<dbReference type="EMBL" id="HE804045">
    <property type="protein sequence ID" value="CCH28149.1"/>
    <property type="molecule type" value="Genomic_DNA"/>
</dbReference>
<dbReference type="PROSITE" id="PS51819">
    <property type="entry name" value="VOC"/>
    <property type="match status" value="1"/>
</dbReference>
<dbReference type="HOGENOM" id="CLU_046006_18_2_11"/>
<dbReference type="Proteomes" id="UP000006281">
    <property type="component" value="Chromosome"/>
</dbReference>
<dbReference type="PATRIC" id="fig|1179773.3.peg.825"/>
<evidence type="ECO:0000313" key="2">
    <source>
        <dbReference type="EMBL" id="CCH28149.1"/>
    </source>
</evidence>
<name>K0JTL1_SACES</name>